<dbReference type="Gene3D" id="1.20.5.3310">
    <property type="match status" value="1"/>
</dbReference>
<dbReference type="NCBIfam" id="NF001854">
    <property type="entry name" value="PRK00575.1"/>
    <property type="match status" value="1"/>
</dbReference>
<evidence type="ECO:0000256" key="8">
    <source>
        <dbReference type="ARBA" id="ARBA00023136"/>
    </source>
</evidence>
<sequence>MRNLQGWEIFVLLAVVVLLFGAKRLPDTARGLGRSLRIFKAETKGLREDDAKDATKDTTVTTAAAEPVVVEPRPIESGVAQAPAAGAHAVHRDAADR</sequence>
<dbReference type="InterPro" id="IPR006312">
    <property type="entry name" value="TatA/E"/>
</dbReference>
<organism evidence="10 11">
    <name type="scientific">Motilibacter deserti</name>
    <dbReference type="NCBI Taxonomy" id="2714956"/>
    <lineage>
        <taxon>Bacteria</taxon>
        <taxon>Bacillati</taxon>
        <taxon>Actinomycetota</taxon>
        <taxon>Actinomycetes</taxon>
        <taxon>Motilibacterales</taxon>
        <taxon>Motilibacteraceae</taxon>
        <taxon>Motilibacter</taxon>
    </lineage>
</organism>
<dbReference type="InterPro" id="IPR003369">
    <property type="entry name" value="TatA/B/E"/>
</dbReference>
<keyword evidence="8 9" id="KW-0472">Membrane</keyword>
<keyword evidence="5 9" id="KW-0653">Protein transport</keyword>
<protein>
    <recommendedName>
        <fullName evidence="9">Sec-independent protein translocase protein TatA</fullName>
    </recommendedName>
</protein>
<proteinExistence type="inferred from homology"/>
<evidence type="ECO:0000256" key="4">
    <source>
        <dbReference type="ARBA" id="ARBA00022692"/>
    </source>
</evidence>
<accession>A0ABX0GTV6</accession>
<dbReference type="HAMAP" id="MF_00236">
    <property type="entry name" value="TatA_E"/>
    <property type="match status" value="1"/>
</dbReference>
<comment type="caution">
    <text evidence="10">The sequence shown here is derived from an EMBL/GenBank/DDBJ whole genome shotgun (WGS) entry which is preliminary data.</text>
</comment>
<keyword evidence="11" id="KW-1185">Reference proteome</keyword>
<dbReference type="EMBL" id="JAANNP010000005">
    <property type="protein sequence ID" value="NHC14344.1"/>
    <property type="molecule type" value="Genomic_DNA"/>
</dbReference>
<evidence type="ECO:0000256" key="2">
    <source>
        <dbReference type="ARBA" id="ARBA00022448"/>
    </source>
</evidence>
<keyword evidence="3 9" id="KW-1003">Cell membrane</keyword>
<evidence type="ECO:0000313" key="11">
    <source>
        <dbReference type="Proteomes" id="UP000800981"/>
    </source>
</evidence>
<evidence type="ECO:0000256" key="3">
    <source>
        <dbReference type="ARBA" id="ARBA00022475"/>
    </source>
</evidence>
<dbReference type="PANTHER" id="PTHR42982:SF8">
    <property type="entry name" value="SEC-INDEPENDENT PROTEIN TRANSLOCASE PROTEIN TATA"/>
    <property type="match status" value="1"/>
</dbReference>
<reference evidence="10 11" key="1">
    <citation type="submission" date="2020-03" db="EMBL/GenBank/DDBJ databases">
        <title>Two novel Motilibacter sp.</title>
        <authorList>
            <person name="Liu S."/>
        </authorList>
    </citation>
    <scope>NUCLEOTIDE SEQUENCE [LARGE SCALE GENOMIC DNA]</scope>
    <source>
        <strain evidence="10 11">E257</strain>
    </source>
</reference>
<evidence type="ECO:0000256" key="6">
    <source>
        <dbReference type="ARBA" id="ARBA00022989"/>
    </source>
</evidence>
<keyword evidence="6 9" id="KW-1133">Transmembrane helix</keyword>
<evidence type="ECO:0000256" key="1">
    <source>
        <dbReference type="ARBA" id="ARBA00004162"/>
    </source>
</evidence>
<dbReference type="Pfam" id="PF02416">
    <property type="entry name" value="TatA_B_E"/>
    <property type="match status" value="1"/>
</dbReference>
<dbReference type="Proteomes" id="UP000800981">
    <property type="component" value="Unassembled WGS sequence"/>
</dbReference>
<dbReference type="PANTHER" id="PTHR42982">
    <property type="entry name" value="SEC-INDEPENDENT PROTEIN TRANSLOCASE PROTEIN TATA"/>
    <property type="match status" value="1"/>
</dbReference>
<comment type="subcellular location">
    <subcellularLocation>
        <location evidence="1 9">Cell membrane</location>
        <topology evidence="1 9">Single-pass membrane protein</topology>
    </subcellularLocation>
</comment>
<gene>
    <name evidence="9" type="primary">tatA</name>
    <name evidence="10" type="ORF">G9H71_11200</name>
</gene>
<evidence type="ECO:0000256" key="7">
    <source>
        <dbReference type="ARBA" id="ARBA00023010"/>
    </source>
</evidence>
<evidence type="ECO:0000256" key="5">
    <source>
        <dbReference type="ARBA" id="ARBA00022927"/>
    </source>
</evidence>
<dbReference type="RefSeq" id="WP_166281758.1">
    <property type="nucleotide sequence ID" value="NZ_JAANNP010000005.1"/>
</dbReference>
<keyword evidence="2 9" id="KW-0813">Transport</keyword>
<evidence type="ECO:0000313" key="10">
    <source>
        <dbReference type="EMBL" id="NHC14344.1"/>
    </source>
</evidence>
<comment type="similarity">
    <text evidence="9">Belongs to the TatA/E family.</text>
</comment>
<keyword evidence="4 9" id="KW-0812">Transmembrane</keyword>
<evidence type="ECO:0000256" key="9">
    <source>
        <dbReference type="HAMAP-Rule" id="MF_00236"/>
    </source>
</evidence>
<keyword evidence="7 9" id="KW-0811">Translocation</keyword>
<comment type="subunit">
    <text evidence="9">The Tat system comprises two distinct complexes: a TatABC complex, containing multiple copies of TatA, TatB and TatC subunits, and a separate TatA complex, containing only TatA subunits. Substrates initially bind to the TatABC complex, which probably triggers association of the separate TatA complex to form the active translocon.</text>
</comment>
<comment type="function">
    <text evidence="9">Part of the twin-arginine translocation (Tat) system that transports large folded proteins containing a characteristic twin-arginine motif in their signal peptide across membranes. TatA could form the protein-conducting channel of the Tat system.</text>
</comment>
<name>A0ABX0GTV6_9ACTN</name>